<evidence type="ECO:0000313" key="3">
    <source>
        <dbReference type="EMBL" id="MFC5813352.1"/>
    </source>
</evidence>
<keyword evidence="4" id="KW-1185">Reference proteome</keyword>
<proteinExistence type="predicted"/>
<protein>
    <submittedName>
        <fullName evidence="3">DUF3515 family protein</fullName>
    </submittedName>
</protein>
<dbReference type="Pfam" id="PF12028">
    <property type="entry name" value="DUF3515"/>
    <property type="match status" value="1"/>
</dbReference>
<organism evidence="3 4">
    <name type="scientific">Streptomyces heilongjiangensis</name>
    <dbReference type="NCBI Taxonomy" id="945052"/>
    <lineage>
        <taxon>Bacteria</taxon>
        <taxon>Bacillati</taxon>
        <taxon>Actinomycetota</taxon>
        <taxon>Actinomycetes</taxon>
        <taxon>Kitasatosporales</taxon>
        <taxon>Streptomycetaceae</taxon>
        <taxon>Streptomyces</taxon>
    </lineage>
</organism>
<dbReference type="RefSeq" id="WP_159773871.1">
    <property type="nucleotide sequence ID" value="NZ_JAQOSL010000122.1"/>
</dbReference>
<name>A0ABW1BJV7_9ACTN</name>
<feature type="region of interest" description="Disordered" evidence="1">
    <location>
        <begin position="152"/>
        <end position="174"/>
    </location>
</feature>
<feature type="signal peptide" evidence="2">
    <location>
        <begin position="1"/>
        <end position="32"/>
    </location>
</feature>
<dbReference type="InterPro" id="IPR021903">
    <property type="entry name" value="DUF3515"/>
</dbReference>
<keyword evidence="2" id="KW-0732">Signal</keyword>
<feature type="chain" id="PRO_5046360537" evidence="2">
    <location>
        <begin position="33"/>
        <end position="174"/>
    </location>
</feature>
<reference evidence="4" key="1">
    <citation type="journal article" date="2019" name="Int. J. Syst. Evol. Microbiol.">
        <title>The Global Catalogue of Microorganisms (GCM) 10K type strain sequencing project: providing services to taxonomists for standard genome sequencing and annotation.</title>
        <authorList>
            <consortium name="The Broad Institute Genomics Platform"/>
            <consortium name="The Broad Institute Genome Sequencing Center for Infectious Disease"/>
            <person name="Wu L."/>
            <person name="Ma J."/>
        </authorList>
    </citation>
    <scope>NUCLEOTIDE SEQUENCE [LARGE SCALE GENOMIC DNA]</scope>
    <source>
        <strain evidence="4">JCM 9918</strain>
    </source>
</reference>
<dbReference type="Proteomes" id="UP001596112">
    <property type="component" value="Unassembled WGS sequence"/>
</dbReference>
<sequence length="174" mass="18023">MPKHSRTLPILASVLTLAGAALLAIQFLPAEAPSAEGAPQAKGAICRDLAEGYPDKIGGHEKTATSPGAAVYGDNVITLRCGLPEMLPTTDMCVTVNGVDWVLKNSGQGEGDKTITTFGRKPAAEAVIDPEVPSDVALVELAAAVKNLPRNGHRCIDQDDAARPSPTGSTHHTP</sequence>
<accession>A0ABW1BJV7</accession>
<comment type="caution">
    <text evidence="3">The sequence shown here is derived from an EMBL/GenBank/DDBJ whole genome shotgun (WGS) entry which is preliminary data.</text>
</comment>
<evidence type="ECO:0000256" key="1">
    <source>
        <dbReference type="SAM" id="MobiDB-lite"/>
    </source>
</evidence>
<evidence type="ECO:0000313" key="4">
    <source>
        <dbReference type="Proteomes" id="UP001596112"/>
    </source>
</evidence>
<gene>
    <name evidence="3" type="ORF">ACFQGO_38665</name>
</gene>
<evidence type="ECO:0000256" key="2">
    <source>
        <dbReference type="SAM" id="SignalP"/>
    </source>
</evidence>
<dbReference type="EMBL" id="JBHSNZ010000075">
    <property type="protein sequence ID" value="MFC5813352.1"/>
    <property type="molecule type" value="Genomic_DNA"/>
</dbReference>